<feature type="region of interest" description="Disordered" evidence="6">
    <location>
        <begin position="387"/>
        <end position="417"/>
    </location>
</feature>
<keyword evidence="9" id="KW-1185">Reference proteome</keyword>
<accession>A0ABX7P814</accession>
<proteinExistence type="predicted"/>
<feature type="transmembrane region" description="Helical" evidence="7">
    <location>
        <begin position="299"/>
        <end position="319"/>
    </location>
</feature>
<gene>
    <name evidence="8" type="ORF">JY651_17305</name>
</gene>
<keyword evidence="7" id="KW-1133">Transmembrane helix</keyword>
<dbReference type="PANTHER" id="PTHR22913:SF12">
    <property type="entry name" value="MANNURONAN SYNTHASE"/>
    <property type="match status" value="1"/>
</dbReference>
<evidence type="ECO:0000256" key="2">
    <source>
        <dbReference type="ARBA" id="ARBA00022475"/>
    </source>
</evidence>
<keyword evidence="7" id="KW-0812">Transmembrane</keyword>
<keyword evidence="3" id="KW-0328">Glycosyltransferase</keyword>
<feature type="compositionally biased region" description="Low complexity" evidence="6">
    <location>
        <begin position="390"/>
        <end position="400"/>
    </location>
</feature>
<dbReference type="Pfam" id="PF13641">
    <property type="entry name" value="Glyco_tranf_2_3"/>
    <property type="match status" value="1"/>
</dbReference>
<reference evidence="8 9" key="1">
    <citation type="submission" date="2021-02" db="EMBL/GenBank/DDBJ databases">
        <title>De Novo genome assembly of isolated myxobacteria.</title>
        <authorList>
            <person name="Stevens D.C."/>
        </authorList>
    </citation>
    <scope>NUCLEOTIDE SEQUENCE [LARGE SCALE GENOMIC DNA]</scope>
    <source>
        <strain evidence="9">SCPEA02</strain>
    </source>
</reference>
<protein>
    <submittedName>
        <fullName evidence="8">Glycosyltransferase</fullName>
    </submittedName>
</protein>
<feature type="transmembrane region" description="Helical" evidence="7">
    <location>
        <begin position="6"/>
        <end position="24"/>
    </location>
</feature>
<keyword evidence="4" id="KW-0808">Transferase</keyword>
<sequence>MELFPIHLLFIVVLMNRYILGPFLRRMRGQRFDRVDDTYRPRVAIVIPLFNEGKGIFHAVRSLLEQDYPSELLQIVVVDDCSKDDSFAWALKAAEGHANVIVLRNPENMGKRKGINRGVKAAEDAEIIVSVDSDVIVDKSAVRQLVRRFTHPRIGAVGGRTYVTNRHQNWLTRMIEIKFHFAQEWLKDLERSFRQVMCLTGCLTAYRRHVMLELEPILEARSIAGVPIKYGEDRFLTRQIVKANYETVYTLDAFCFTAAPPTLSGYFSQQLRWRRSNLVDLLGGLSHAWRLHPVITIHYVSQLALLLSYPVVIVHNIINGEFWDILAFHFLVIGLLGVIYRFETRHLPEDRRVHGASFLPMAMLMPVTYALFTPLALFTLDSGSWETRGSPSSAPATSPADTGGGIPPTHAGEGSHP</sequence>
<evidence type="ECO:0000256" key="4">
    <source>
        <dbReference type="ARBA" id="ARBA00022679"/>
    </source>
</evidence>
<dbReference type="PANTHER" id="PTHR22913">
    <property type="entry name" value="HYALURONAN SYNTHASE"/>
    <property type="match status" value="1"/>
</dbReference>
<keyword evidence="2" id="KW-1003">Cell membrane</keyword>
<feature type="transmembrane region" description="Helical" evidence="7">
    <location>
        <begin position="355"/>
        <end position="378"/>
    </location>
</feature>
<evidence type="ECO:0000256" key="7">
    <source>
        <dbReference type="SAM" id="Phobius"/>
    </source>
</evidence>
<dbReference type="EMBL" id="CP071090">
    <property type="protein sequence ID" value="QSQ26579.1"/>
    <property type="molecule type" value="Genomic_DNA"/>
</dbReference>
<name>A0ABX7P814_9BACT</name>
<organism evidence="8 9">
    <name type="scientific">Pyxidicoccus parkwayensis</name>
    <dbReference type="NCBI Taxonomy" id="2813578"/>
    <lineage>
        <taxon>Bacteria</taxon>
        <taxon>Pseudomonadati</taxon>
        <taxon>Myxococcota</taxon>
        <taxon>Myxococcia</taxon>
        <taxon>Myxococcales</taxon>
        <taxon>Cystobacterineae</taxon>
        <taxon>Myxococcaceae</taxon>
        <taxon>Pyxidicoccus</taxon>
    </lineage>
</organism>
<feature type="transmembrane region" description="Helical" evidence="7">
    <location>
        <begin position="325"/>
        <end position="343"/>
    </location>
</feature>
<dbReference type="RefSeq" id="WP_206728124.1">
    <property type="nucleotide sequence ID" value="NZ_CP071090.1"/>
</dbReference>
<evidence type="ECO:0000256" key="5">
    <source>
        <dbReference type="ARBA" id="ARBA00023136"/>
    </source>
</evidence>
<evidence type="ECO:0000313" key="9">
    <source>
        <dbReference type="Proteomes" id="UP000662747"/>
    </source>
</evidence>
<evidence type="ECO:0000256" key="3">
    <source>
        <dbReference type="ARBA" id="ARBA00022676"/>
    </source>
</evidence>
<evidence type="ECO:0000256" key="1">
    <source>
        <dbReference type="ARBA" id="ARBA00004236"/>
    </source>
</evidence>
<keyword evidence="5 7" id="KW-0472">Membrane</keyword>
<comment type="subcellular location">
    <subcellularLocation>
        <location evidence="1">Cell membrane</location>
    </subcellularLocation>
</comment>
<dbReference type="CDD" id="cd06423">
    <property type="entry name" value="CESA_like"/>
    <property type="match status" value="1"/>
</dbReference>
<dbReference type="SUPFAM" id="SSF53448">
    <property type="entry name" value="Nucleotide-diphospho-sugar transferases"/>
    <property type="match status" value="1"/>
</dbReference>
<evidence type="ECO:0000313" key="8">
    <source>
        <dbReference type="EMBL" id="QSQ26579.1"/>
    </source>
</evidence>
<evidence type="ECO:0000256" key="6">
    <source>
        <dbReference type="SAM" id="MobiDB-lite"/>
    </source>
</evidence>
<dbReference type="Proteomes" id="UP000662747">
    <property type="component" value="Chromosome"/>
</dbReference>
<dbReference type="Gene3D" id="3.90.550.10">
    <property type="entry name" value="Spore Coat Polysaccharide Biosynthesis Protein SpsA, Chain A"/>
    <property type="match status" value="1"/>
</dbReference>
<dbReference type="InterPro" id="IPR029044">
    <property type="entry name" value="Nucleotide-diphossugar_trans"/>
</dbReference>